<dbReference type="PRINTS" id="PR00045">
    <property type="entry name" value="SIGMA54FCT"/>
</dbReference>
<organism evidence="2">
    <name type="scientific">marine sediment metagenome</name>
    <dbReference type="NCBI Taxonomy" id="412755"/>
    <lineage>
        <taxon>unclassified sequences</taxon>
        <taxon>metagenomes</taxon>
        <taxon>ecological metagenomes</taxon>
    </lineage>
</organism>
<gene>
    <name evidence="2" type="ORF">S06H3_08452</name>
</gene>
<dbReference type="PROSITE" id="PS00718">
    <property type="entry name" value="SIGMA54_2"/>
    <property type="match status" value="1"/>
</dbReference>
<evidence type="ECO:0000259" key="1">
    <source>
        <dbReference type="Pfam" id="PF04552"/>
    </source>
</evidence>
<dbReference type="PANTHER" id="PTHR32248:SF4">
    <property type="entry name" value="RNA POLYMERASE SIGMA-54 FACTOR"/>
    <property type="match status" value="1"/>
</dbReference>
<dbReference type="GO" id="GO:0016987">
    <property type="term" value="F:sigma factor activity"/>
    <property type="evidence" value="ECO:0007669"/>
    <property type="project" value="InterPro"/>
</dbReference>
<reference evidence="2" key="1">
    <citation type="journal article" date="2014" name="Front. Microbiol.">
        <title>High frequency of phylogenetically diverse reductive dehalogenase-homologous genes in deep subseafloor sedimentary metagenomes.</title>
        <authorList>
            <person name="Kawai M."/>
            <person name="Futagami T."/>
            <person name="Toyoda A."/>
            <person name="Takaki Y."/>
            <person name="Nishi S."/>
            <person name="Hori S."/>
            <person name="Arai W."/>
            <person name="Tsubouchi T."/>
            <person name="Morono Y."/>
            <person name="Uchiyama I."/>
            <person name="Ito T."/>
            <person name="Fujiyama A."/>
            <person name="Inagaki F."/>
            <person name="Takami H."/>
        </authorList>
    </citation>
    <scope>NUCLEOTIDE SEQUENCE</scope>
    <source>
        <strain evidence="2">Expedition CK06-06</strain>
    </source>
</reference>
<feature type="domain" description="RNA polymerase sigma factor 54 DNA-binding" evidence="1">
    <location>
        <begin position="49"/>
        <end position="208"/>
    </location>
</feature>
<dbReference type="PANTHER" id="PTHR32248">
    <property type="entry name" value="RNA POLYMERASE SIGMA-54 FACTOR"/>
    <property type="match status" value="1"/>
</dbReference>
<dbReference type="EMBL" id="BARV01003567">
    <property type="protein sequence ID" value="GAI08797.1"/>
    <property type="molecule type" value="Genomic_DNA"/>
</dbReference>
<dbReference type="InterPro" id="IPR007634">
    <property type="entry name" value="RNA_pol_sigma_54_DNA-bd"/>
</dbReference>
<dbReference type="AlphaFoldDB" id="X1KNZ3"/>
<dbReference type="Gene3D" id="1.10.10.60">
    <property type="entry name" value="Homeodomain-like"/>
    <property type="match status" value="1"/>
</dbReference>
<accession>X1KNZ3</accession>
<name>X1KNZ3_9ZZZZ</name>
<dbReference type="Pfam" id="PF04552">
    <property type="entry name" value="Sigma54_DBD"/>
    <property type="match status" value="1"/>
</dbReference>
<dbReference type="GO" id="GO:0001216">
    <property type="term" value="F:DNA-binding transcription activator activity"/>
    <property type="evidence" value="ECO:0007669"/>
    <property type="project" value="InterPro"/>
</dbReference>
<dbReference type="InterPro" id="IPR000394">
    <property type="entry name" value="RNA_pol_sigma_54"/>
</dbReference>
<proteinExistence type="predicted"/>
<evidence type="ECO:0000313" key="2">
    <source>
        <dbReference type="EMBL" id="GAI08797.1"/>
    </source>
</evidence>
<protein>
    <recommendedName>
        <fullName evidence="1">RNA polymerase sigma factor 54 DNA-binding domain-containing protein</fullName>
    </recommendedName>
</protein>
<dbReference type="PROSITE" id="PS50044">
    <property type="entry name" value="SIGMA54_3"/>
    <property type="match status" value="1"/>
</dbReference>
<sequence length="211" mass="24329">MNDNYLPQIKINSRYKTILEAGNNISPYSEGKLIKRGNISGHETKDTKKYIKEKLNSAMWLIKGIEQRKKTIYRIAETLIEYQKDFLDKGILYIKPLTLRDAADRLDVHESTVSRAIHNKIVQTPRGLLKMKFFFSKGVDKKNGGAVSTDKVKKLIKEYINNENCLKPWSDQKLADLLSKKGGVNISRRTVAKYREILKIPSSNLRKRFSI</sequence>
<comment type="caution">
    <text evidence="2">The sequence shown here is derived from an EMBL/GenBank/DDBJ whole genome shotgun (WGS) entry which is preliminary data.</text>
</comment>